<accession>C6LKY5</accession>
<reference evidence="1" key="1">
    <citation type="submission" date="2009-07" db="EMBL/GenBank/DDBJ databases">
        <authorList>
            <person name="Weinstock G."/>
            <person name="Sodergren E."/>
            <person name="Clifton S."/>
            <person name="Fulton L."/>
            <person name="Fulton B."/>
            <person name="Courtney L."/>
            <person name="Fronick C."/>
            <person name="Harrison M."/>
            <person name="Strong C."/>
            <person name="Farmer C."/>
            <person name="Delahaunty K."/>
            <person name="Markovic C."/>
            <person name="Hall O."/>
            <person name="Minx P."/>
            <person name="Tomlinson C."/>
            <person name="Mitreva M."/>
            <person name="Nelson J."/>
            <person name="Hou S."/>
            <person name="Wollam A."/>
            <person name="Pepin K.H."/>
            <person name="Johnson M."/>
            <person name="Bhonagiri V."/>
            <person name="Nash W.E."/>
            <person name="Warren W."/>
            <person name="Chinwalla A."/>
            <person name="Mardis E.R."/>
            <person name="Wilson R.K."/>
        </authorList>
    </citation>
    <scope>NUCLEOTIDE SEQUENCE [LARGE SCALE GENOMIC DNA]</scope>
    <source>
        <strain evidence="1">DSM 14469</strain>
    </source>
</reference>
<dbReference type="SUPFAM" id="SSF52413">
    <property type="entry name" value="UDP-glucose/GDP-mannose dehydrogenase C-terminal domain"/>
    <property type="match status" value="1"/>
</dbReference>
<protein>
    <submittedName>
        <fullName evidence="1">Uncharacterized protein</fullName>
    </submittedName>
</protein>
<dbReference type="AlphaFoldDB" id="C6LKY5"/>
<sequence>MGQNVNMRRFGKKVTVGLFQLTMKSNPDNFRQSFIQNVMKQIKAKGVTAINTEKLGKIKGWGIYRKNIINYRRDRLFRQCCTEPLPGNGYRGNPRVFP</sequence>
<dbReference type="eggNOG" id="COG1004">
    <property type="taxonomic scope" value="Bacteria"/>
</dbReference>
<evidence type="ECO:0000313" key="2">
    <source>
        <dbReference type="Proteomes" id="UP000005561"/>
    </source>
</evidence>
<evidence type="ECO:0000313" key="1">
    <source>
        <dbReference type="EMBL" id="EET58733.1"/>
    </source>
</evidence>
<comment type="caution">
    <text evidence="1">The sequence shown here is derived from an EMBL/GenBank/DDBJ whole genome shotgun (WGS) entry which is preliminary data.</text>
</comment>
<organism evidence="1 2">
    <name type="scientific">Marvinbryantia formatexigens DSM 14469</name>
    <dbReference type="NCBI Taxonomy" id="478749"/>
    <lineage>
        <taxon>Bacteria</taxon>
        <taxon>Bacillati</taxon>
        <taxon>Bacillota</taxon>
        <taxon>Clostridia</taxon>
        <taxon>Lachnospirales</taxon>
        <taxon>Lachnospiraceae</taxon>
        <taxon>Marvinbryantia</taxon>
    </lineage>
</organism>
<name>C6LKY5_9FIRM</name>
<dbReference type="EMBL" id="ACCL02000026">
    <property type="protein sequence ID" value="EET58733.1"/>
    <property type="molecule type" value="Genomic_DNA"/>
</dbReference>
<dbReference type="Proteomes" id="UP000005561">
    <property type="component" value="Unassembled WGS sequence"/>
</dbReference>
<gene>
    <name evidence="1" type="ORF">BRYFOR_09332</name>
</gene>
<keyword evidence="2" id="KW-1185">Reference proteome</keyword>
<dbReference type="Gene3D" id="3.40.50.720">
    <property type="entry name" value="NAD(P)-binding Rossmann-like Domain"/>
    <property type="match status" value="1"/>
</dbReference>
<dbReference type="InterPro" id="IPR036220">
    <property type="entry name" value="UDP-Glc/GDP-Man_DH_C_sf"/>
</dbReference>
<proteinExistence type="predicted"/>